<evidence type="ECO:0000256" key="1">
    <source>
        <dbReference type="SAM" id="Phobius"/>
    </source>
</evidence>
<feature type="transmembrane region" description="Helical" evidence="1">
    <location>
        <begin position="103"/>
        <end position="130"/>
    </location>
</feature>
<feature type="transmembrane region" description="Helical" evidence="1">
    <location>
        <begin position="70"/>
        <end position="91"/>
    </location>
</feature>
<evidence type="ECO:0000313" key="3">
    <source>
        <dbReference type="Proteomes" id="UP000752012"/>
    </source>
</evidence>
<sequence length="210" mass="23795">MTAKVEEALRFISRFAWLNITWIGFTLLGGVILGLFPATYALFTMVQRWVRDGEQDGVWKAFKHVYKQKFWQANGAGWLLAVIGAVLFINYQVIVNAGGSLPLLVVLAFLFVVSFYALMLIMIFPVWVFYQGGIMQALSYTARFILGRLHVALGFAVIVWGGVYLSLAFPALILFFSGSVLAYMLAWFLNRSIERLTMKTQLKQEGWQQS</sequence>
<feature type="transmembrane region" description="Helical" evidence="1">
    <location>
        <begin position="167"/>
        <end position="189"/>
    </location>
</feature>
<dbReference type="AlphaFoldDB" id="A0A969TUA3"/>
<evidence type="ECO:0000313" key="2">
    <source>
        <dbReference type="EMBL" id="NJP36847.1"/>
    </source>
</evidence>
<protein>
    <submittedName>
        <fullName evidence="2">DUF624 domain-containing protein</fullName>
    </submittedName>
</protein>
<accession>A0A969TUA3</accession>
<keyword evidence="1" id="KW-0812">Transmembrane</keyword>
<dbReference type="Proteomes" id="UP000752012">
    <property type="component" value="Unassembled WGS sequence"/>
</dbReference>
<dbReference type="InterPro" id="IPR006938">
    <property type="entry name" value="DUF624"/>
</dbReference>
<comment type="caution">
    <text evidence="2">The sequence shown here is derived from an EMBL/GenBank/DDBJ whole genome shotgun (WGS) entry which is preliminary data.</text>
</comment>
<organism evidence="2 3">
    <name type="scientific">Alkalicoccus luteus</name>
    <dbReference type="NCBI Taxonomy" id="1237094"/>
    <lineage>
        <taxon>Bacteria</taxon>
        <taxon>Bacillati</taxon>
        <taxon>Bacillota</taxon>
        <taxon>Bacilli</taxon>
        <taxon>Bacillales</taxon>
        <taxon>Bacillaceae</taxon>
        <taxon>Alkalicoccus</taxon>
    </lineage>
</organism>
<dbReference type="EMBL" id="JAATHJ010000004">
    <property type="protein sequence ID" value="NJP36847.1"/>
    <property type="molecule type" value="Genomic_DNA"/>
</dbReference>
<dbReference type="RefSeq" id="WP_168005134.1">
    <property type="nucleotide sequence ID" value="NZ_JAATHJ010000004.1"/>
</dbReference>
<dbReference type="Pfam" id="PF04854">
    <property type="entry name" value="DUF624"/>
    <property type="match status" value="1"/>
</dbReference>
<keyword evidence="3" id="KW-1185">Reference proteome</keyword>
<keyword evidence="1" id="KW-0472">Membrane</keyword>
<keyword evidence="1" id="KW-1133">Transmembrane helix</keyword>
<feature type="transmembrane region" description="Helical" evidence="1">
    <location>
        <begin position="20"/>
        <end position="43"/>
    </location>
</feature>
<proteinExistence type="predicted"/>
<reference evidence="2 3" key="1">
    <citation type="submission" date="2020-03" db="EMBL/GenBank/DDBJ databases">
        <title>Assessment of the enzymatic potential of alkaline-tolerant lipase obtained from Bacillus luteus H11 (technogenic soil) for the bioremediation of saline soils contaminated with petroleum substances.</title>
        <authorList>
            <person name="Kalwasinska A."/>
        </authorList>
    </citation>
    <scope>NUCLEOTIDE SEQUENCE [LARGE SCALE GENOMIC DNA]</scope>
    <source>
        <strain evidence="2 3">H11</strain>
    </source>
</reference>
<name>A0A969TUA3_9BACI</name>
<feature type="transmembrane region" description="Helical" evidence="1">
    <location>
        <begin position="142"/>
        <end position="161"/>
    </location>
</feature>
<gene>
    <name evidence="2" type="ORF">HCN83_04525</name>
</gene>